<dbReference type="InterPro" id="IPR012337">
    <property type="entry name" value="RNaseH-like_sf"/>
</dbReference>
<dbReference type="FunFam" id="1.10.340.70:FF:000003">
    <property type="entry name" value="Protein CBG25708"/>
    <property type="match status" value="1"/>
</dbReference>
<sequence>MTVNDLQAWRFIKNADGLSRLPLPQEELEIPPLVEVSFLEDLPGAPLSAEDISKFTAKDPVLSRILLWVRKGWPSNQNSAELKPFFNRQHELSTHKGCILWGTRVVIPLEGREKVLQELHLSHPGIVKMKALARSHVWWPGIDEDIEKAVKRCVPCQMSRHSRPAAPVHPWEVSHAPWSRLHLDFAGPVLGGNTFLILVDAYSKWLEVVHMTSTTSLALIKVLRRIFATHGIPDSIVSDNQTTFTSLEFREFAERNQIRLIRVAPYHPSSNGQAERMVQTTKEALKKMPGSDLNQKIASFVLRQHITPITSISGSQSPAELLMGRRLRTCLDRLHPDYCVTRQNDIDSKLECKKPCSFQPGADVFVKSFQRDVPWSMGRVESATGPLSYKNRLSGGGLVPRHIDQLRGNDGISSEHLEVPSSVPEVPSSVSDEVAPAPPEASEPPPEQLGESSQDLDTPEPSPVPEPHCGTPKIN</sequence>
<dbReference type="SUPFAM" id="SSF53098">
    <property type="entry name" value="Ribonuclease H-like"/>
    <property type="match status" value="1"/>
</dbReference>
<protein>
    <recommendedName>
        <fullName evidence="1">RNA-directed DNA polymerase</fullName>
        <ecNumber evidence="1">2.7.7.49</ecNumber>
    </recommendedName>
</protein>
<evidence type="ECO:0000313" key="4">
    <source>
        <dbReference type="EMBL" id="KAG8191123.1"/>
    </source>
</evidence>
<dbReference type="FunFam" id="3.30.420.10:FF:000063">
    <property type="entry name" value="Retrovirus-related Pol polyprotein from transposon 297-like Protein"/>
    <property type="match status" value="1"/>
</dbReference>
<proteinExistence type="predicted"/>
<dbReference type="EMBL" id="JAFNEN010000166">
    <property type="protein sequence ID" value="KAG8191123.1"/>
    <property type="molecule type" value="Genomic_DNA"/>
</dbReference>
<dbReference type="Proteomes" id="UP000827092">
    <property type="component" value="Unassembled WGS sequence"/>
</dbReference>
<feature type="compositionally biased region" description="Low complexity" evidence="2">
    <location>
        <begin position="419"/>
        <end position="435"/>
    </location>
</feature>
<evidence type="ECO:0000313" key="5">
    <source>
        <dbReference type="Proteomes" id="UP000827092"/>
    </source>
</evidence>
<evidence type="ECO:0000256" key="2">
    <source>
        <dbReference type="SAM" id="MobiDB-lite"/>
    </source>
</evidence>
<dbReference type="PANTHER" id="PTHR37984:SF12">
    <property type="entry name" value="RIBONUCLEASE H"/>
    <property type="match status" value="1"/>
</dbReference>
<dbReference type="GO" id="GO:0003676">
    <property type="term" value="F:nucleic acid binding"/>
    <property type="evidence" value="ECO:0007669"/>
    <property type="project" value="InterPro"/>
</dbReference>
<organism evidence="4 5">
    <name type="scientific">Oedothorax gibbosus</name>
    <dbReference type="NCBI Taxonomy" id="931172"/>
    <lineage>
        <taxon>Eukaryota</taxon>
        <taxon>Metazoa</taxon>
        <taxon>Ecdysozoa</taxon>
        <taxon>Arthropoda</taxon>
        <taxon>Chelicerata</taxon>
        <taxon>Arachnida</taxon>
        <taxon>Araneae</taxon>
        <taxon>Araneomorphae</taxon>
        <taxon>Entelegynae</taxon>
        <taxon>Araneoidea</taxon>
        <taxon>Linyphiidae</taxon>
        <taxon>Erigoninae</taxon>
        <taxon>Oedothorax</taxon>
    </lineage>
</organism>
<name>A0AAV6V4X9_9ARAC</name>
<accession>A0AAV6V4X9</accession>
<dbReference type="InterPro" id="IPR001584">
    <property type="entry name" value="Integrase_cat-core"/>
</dbReference>
<dbReference type="Pfam" id="PF17921">
    <property type="entry name" value="Integrase_H2C2"/>
    <property type="match status" value="1"/>
</dbReference>
<dbReference type="GO" id="GO:0003964">
    <property type="term" value="F:RNA-directed DNA polymerase activity"/>
    <property type="evidence" value="ECO:0007669"/>
    <property type="project" value="UniProtKB-EC"/>
</dbReference>
<dbReference type="InterPro" id="IPR036397">
    <property type="entry name" value="RNaseH_sf"/>
</dbReference>
<dbReference type="Gene3D" id="3.30.420.10">
    <property type="entry name" value="Ribonuclease H-like superfamily/Ribonuclease H"/>
    <property type="match status" value="1"/>
</dbReference>
<feature type="compositionally biased region" description="Basic and acidic residues" evidence="2">
    <location>
        <begin position="405"/>
        <end position="418"/>
    </location>
</feature>
<evidence type="ECO:0000256" key="1">
    <source>
        <dbReference type="ARBA" id="ARBA00012493"/>
    </source>
</evidence>
<dbReference type="Pfam" id="PF00665">
    <property type="entry name" value="rve"/>
    <property type="match status" value="1"/>
</dbReference>
<feature type="compositionally biased region" description="Pro residues" evidence="2">
    <location>
        <begin position="436"/>
        <end position="447"/>
    </location>
</feature>
<feature type="domain" description="Integrase catalytic" evidence="3">
    <location>
        <begin position="173"/>
        <end position="326"/>
    </location>
</feature>
<dbReference type="InterPro" id="IPR041588">
    <property type="entry name" value="Integrase_H2C2"/>
</dbReference>
<gene>
    <name evidence="4" type="ORF">JTE90_010047</name>
</gene>
<evidence type="ECO:0000259" key="3">
    <source>
        <dbReference type="PROSITE" id="PS50994"/>
    </source>
</evidence>
<dbReference type="GO" id="GO:0015074">
    <property type="term" value="P:DNA integration"/>
    <property type="evidence" value="ECO:0007669"/>
    <property type="project" value="InterPro"/>
</dbReference>
<reference evidence="4 5" key="1">
    <citation type="journal article" date="2022" name="Nat. Ecol. Evol.">
        <title>A masculinizing supergene underlies an exaggerated male reproductive morph in a spider.</title>
        <authorList>
            <person name="Hendrickx F."/>
            <person name="De Corte Z."/>
            <person name="Sonet G."/>
            <person name="Van Belleghem S.M."/>
            <person name="Kostlbacher S."/>
            <person name="Vangestel C."/>
        </authorList>
    </citation>
    <scope>NUCLEOTIDE SEQUENCE [LARGE SCALE GENOMIC DNA]</scope>
    <source>
        <strain evidence="4">W744_W776</strain>
    </source>
</reference>
<dbReference type="InterPro" id="IPR050951">
    <property type="entry name" value="Retrovirus_Pol_polyprotein"/>
</dbReference>
<dbReference type="PROSITE" id="PS50994">
    <property type="entry name" value="INTEGRASE"/>
    <property type="match status" value="1"/>
</dbReference>
<dbReference type="EC" id="2.7.7.49" evidence="1"/>
<feature type="region of interest" description="Disordered" evidence="2">
    <location>
        <begin position="405"/>
        <end position="475"/>
    </location>
</feature>
<dbReference type="AlphaFoldDB" id="A0AAV6V4X9"/>
<comment type="caution">
    <text evidence="4">The sequence shown here is derived from an EMBL/GenBank/DDBJ whole genome shotgun (WGS) entry which is preliminary data.</text>
</comment>
<dbReference type="PANTHER" id="PTHR37984">
    <property type="entry name" value="PROTEIN CBG26694"/>
    <property type="match status" value="1"/>
</dbReference>
<dbReference type="Gene3D" id="1.10.340.70">
    <property type="match status" value="1"/>
</dbReference>
<keyword evidence="5" id="KW-1185">Reference proteome</keyword>